<reference evidence="1 2" key="2">
    <citation type="submission" date="2018-06" db="EMBL/GenBank/DDBJ databases">
        <title>Metagenomic assembly of (sub)arctic Cyanobacteria and their associated microbiome from non-axenic cultures.</title>
        <authorList>
            <person name="Baurain D."/>
        </authorList>
    </citation>
    <scope>NUCLEOTIDE SEQUENCE [LARGE SCALE GENOMIC DNA]</scope>
    <source>
        <strain evidence="1">ULC129bin1</strain>
    </source>
</reference>
<evidence type="ECO:0000313" key="2">
    <source>
        <dbReference type="Proteomes" id="UP000249354"/>
    </source>
</evidence>
<dbReference type="AlphaFoldDB" id="A0A2W4VYH3"/>
<dbReference type="EMBL" id="QBMC01000167">
    <property type="protein sequence ID" value="PZO11858.1"/>
    <property type="molecule type" value="Genomic_DNA"/>
</dbReference>
<dbReference type="Gene3D" id="1.25.40.10">
    <property type="entry name" value="Tetratricopeptide repeat domain"/>
    <property type="match status" value="2"/>
</dbReference>
<dbReference type="SUPFAM" id="SSF48452">
    <property type="entry name" value="TPR-like"/>
    <property type="match status" value="1"/>
</dbReference>
<sequence length="389" mass="42525">MQEVYSSSSYRLAELSLWAGRANQMEEAEAIAQQLPANERTNTLLQLAKLYQGRDQSESAANLIDEAAALPRVNQQSDDGEPDAWRTNFTNLSNIALAYASIDKSDAARQLLDAARQDDPAPAEGSSVVEWVGIYARIGDFNQAAQLLSSLTGYELSDAQLRLATAYAEKAQYEPALTLFSQIRDSLSIPGHFDLGMDFLQSIVKDATKQNQFEVAQRAAMMMSDPNDRVLAEVAIAAAYQSQQRSQEAVNVLDQALVIANTVEQYQLTLTQNDIYQLSNAGLLTPIAEGYWAAGQQDKAIATAQSAIQSVQAFNSNPQSRSFTLDSIKKVAQLGQDWQQPNLRRAAVLVEVEQLTAAIEENAPIPWATAQISRLIALANESILPTAQK</sequence>
<dbReference type="InterPro" id="IPR011990">
    <property type="entry name" value="TPR-like_helical_dom_sf"/>
</dbReference>
<evidence type="ECO:0000313" key="1">
    <source>
        <dbReference type="EMBL" id="PZO11858.1"/>
    </source>
</evidence>
<proteinExistence type="predicted"/>
<comment type="caution">
    <text evidence="1">The sequence shown here is derived from an EMBL/GenBank/DDBJ whole genome shotgun (WGS) entry which is preliminary data.</text>
</comment>
<protein>
    <submittedName>
        <fullName evidence="1">Uncharacterized protein</fullName>
    </submittedName>
</protein>
<name>A0A2W4VYH3_9CYAN</name>
<dbReference type="InterPro" id="IPR019734">
    <property type="entry name" value="TPR_rpt"/>
</dbReference>
<organism evidence="1 2">
    <name type="scientific">Leptolyngbya foveolarum</name>
    <dbReference type="NCBI Taxonomy" id="47253"/>
    <lineage>
        <taxon>Bacteria</taxon>
        <taxon>Bacillati</taxon>
        <taxon>Cyanobacteriota</taxon>
        <taxon>Cyanophyceae</taxon>
        <taxon>Leptolyngbyales</taxon>
        <taxon>Leptolyngbyaceae</taxon>
        <taxon>Leptolyngbya group</taxon>
        <taxon>Leptolyngbya</taxon>
    </lineage>
</organism>
<reference evidence="2" key="1">
    <citation type="submission" date="2018-04" db="EMBL/GenBank/DDBJ databases">
        <authorList>
            <person name="Cornet L."/>
        </authorList>
    </citation>
    <scope>NUCLEOTIDE SEQUENCE [LARGE SCALE GENOMIC DNA]</scope>
</reference>
<dbReference type="Pfam" id="PF13174">
    <property type="entry name" value="TPR_6"/>
    <property type="match status" value="1"/>
</dbReference>
<accession>A0A2W4VYH3</accession>
<gene>
    <name evidence="1" type="ORF">DCF25_18615</name>
</gene>
<dbReference type="Proteomes" id="UP000249354">
    <property type="component" value="Unassembled WGS sequence"/>
</dbReference>